<dbReference type="PANTHER" id="PTHR33121:SF23">
    <property type="entry name" value="CYCLIC DI-GMP PHOSPHODIESTERASE PDEB"/>
    <property type="match status" value="1"/>
</dbReference>
<dbReference type="Proteomes" id="UP000019464">
    <property type="component" value="Unassembled WGS sequence"/>
</dbReference>
<keyword evidence="3" id="KW-0378">Hydrolase</keyword>
<dbReference type="OrthoDB" id="7052318at2"/>
<dbReference type="SUPFAM" id="SSF55073">
    <property type="entry name" value="Nucleotide cyclase"/>
    <property type="match status" value="1"/>
</dbReference>
<gene>
    <name evidence="3" type="primary">yfgF_2</name>
    <name evidence="3" type="ORF">D791_02950</name>
</gene>
<keyword evidence="4" id="KW-1185">Reference proteome</keyword>
<name>W9VHT8_9GAMM</name>
<dbReference type="InterPro" id="IPR029787">
    <property type="entry name" value="Nucleotide_cyclase"/>
</dbReference>
<protein>
    <submittedName>
        <fullName evidence="3">Cyclic di-GMP phosphodiesterase YfgF</fullName>
        <ecNumber evidence="3">3.1.4.52</ecNumber>
    </submittedName>
</protein>
<organism evidence="3 4">
    <name type="scientific">Nitrincola nitratireducens</name>
    <dbReference type="NCBI Taxonomy" id="1229521"/>
    <lineage>
        <taxon>Bacteria</taxon>
        <taxon>Pseudomonadati</taxon>
        <taxon>Pseudomonadota</taxon>
        <taxon>Gammaproteobacteria</taxon>
        <taxon>Oceanospirillales</taxon>
        <taxon>Oceanospirillaceae</taxon>
        <taxon>Nitrincola</taxon>
    </lineage>
</organism>
<dbReference type="InterPro" id="IPR050706">
    <property type="entry name" value="Cyclic-di-GMP_PDE-like"/>
</dbReference>
<dbReference type="Gene3D" id="3.20.20.450">
    <property type="entry name" value="EAL domain"/>
    <property type="match status" value="1"/>
</dbReference>
<dbReference type="AlphaFoldDB" id="W9VHT8"/>
<dbReference type="PROSITE" id="PS50883">
    <property type="entry name" value="EAL"/>
    <property type="match status" value="1"/>
</dbReference>
<dbReference type="InterPro" id="IPR043128">
    <property type="entry name" value="Rev_trsase/Diguanyl_cyclase"/>
</dbReference>
<evidence type="ECO:0000259" key="1">
    <source>
        <dbReference type="PROSITE" id="PS50883"/>
    </source>
</evidence>
<accession>W9VHT8</accession>
<reference evidence="4" key="1">
    <citation type="submission" date="2012-11" db="EMBL/GenBank/DDBJ databases">
        <authorList>
            <person name="Singh A."/>
            <person name="Pinnaka A.K."/>
            <person name="Vaidya B."/>
        </authorList>
    </citation>
    <scope>NUCLEOTIDE SEQUENCE [LARGE SCALE GENOMIC DNA]</scope>
    <source>
        <strain evidence="4">AK23</strain>
    </source>
</reference>
<dbReference type="PROSITE" id="PS50887">
    <property type="entry name" value="GGDEF"/>
    <property type="match status" value="1"/>
</dbReference>
<evidence type="ECO:0000313" key="4">
    <source>
        <dbReference type="Proteomes" id="UP000019464"/>
    </source>
</evidence>
<sequence length="472" mass="53469">MLHILTSTSTKIAASVKISQATDESKNILRLEFKDEAAQSPNFIHSADPISGLRNRNFLMTELDNCISKASQGGHDSHLLYLTLDAYKTVFNAHGSEGTDLLSQQIGNFLQTFLDPALHPMSHLEDEAYGIILPSSNLETAHSIAKDLASSINQLRITLGTETLSTQCSIGIAILNENTVRSSEALSRARMAAKDIQHRDTSDNATNVYRSHSSLTRRNNHYSATEVMVDAIKHNRFTFLFQPIVPLNCDDRIPSYELLLRLVDDKGKEMQPSTFLDPLHNDKLLSRMDQWVLDKATHLLRDAIIDKRRSRLFINITGITLRNKSILIKLSEQLRSLRLPADHLVFQINESDALSSPEYFKAFAKALKSLHCKICLKHYGSSSESQHLLALAKLDFIKLDPNFMKDMLSQTMTLDQQHELLDPLKERNLTLIMPMVESTQIMSSLFKLGIHYVQGYYLQPPRPKMDYVFFED</sequence>
<dbReference type="Pfam" id="PF00563">
    <property type="entry name" value="EAL"/>
    <property type="match status" value="1"/>
</dbReference>
<feature type="domain" description="GGDEF" evidence="2">
    <location>
        <begin position="75"/>
        <end position="211"/>
    </location>
</feature>
<dbReference type="STRING" id="1229521.D791_02950"/>
<dbReference type="NCBIfam" id="TIGR00254">
    <property type="entry name" value="GGDEF"/>
    <property type="match status" value="1"/>
</dbReference>
<evidence type="ECO:0000313" key="3">
    <source>
        <dbReference type="EMBL" id="EXJ10180.1"/>
    </source>
</evidence>
<feature type="domain" description="EAL" evidence="1">
    <location>
        <begin position="221"/>
        <end position="472"/>
    </location>
</feature>
<dbReference type="SUPFAM" id="SSF141868">
    <property type="entry name" value="EAL domain-like"/>
    <property type="match status" value="1"/>
</dbReference>
<comment type="caution">
    <text evidence="3">The sequence shown here is derived from an EMBL/GenBank/DDBJ whole genome shotgun (WGS) entry which is preliminary data.</text>
</comment>
<dbReference type="EMBL" id="AONB01000016">
    <property type="protein sequence ID" value="EXJ10180.1"/>
    <property type="molecule type" value="Genomic_DNA"/>
</dbReference>
<dbReference type="RefSeq" id="WP_036512602.1">
    <property type="nucleotide sequence ID" value="NZ_AONB01000016.1"/>
</dbReference>
<proteinExistence type="predicted"/>
<dbReference type="Gene3D" id="3.30.70.270">
    <property type="match status" value="1"/>
</dbReference>
<dbReference type="InterPro" id="IPR035919">
    <property type="entry name" value="EAL_sf"/>
</dbReference>
<dbReference type="SMART" id="SM00267">
    <property type="entry name" value="GGDEF"/>
    <property type="match status" value="1"/>
</dbReference>
<dbReference type="Pfam" id="PF00990">
    <property type="entry name" value="GGDEF"/>
    <property type="match status" value="1"/>
</dbReference>
<evidence type="ECO:0000259" key="2">
    <source>
        <dbReference type="PROSITE" id="PS50887"/>
    </source>
</evidence>
<dbReference type="InterPro" id="IPR001633">
    <property type="entry name" value="EAL_dom"/>
</dbReference>
<dbReference type="EC" id="3.1.4.52" evidence="3"/>
<reference evidence="3 4" key="2">
    <citation type="journal article" date="2015" name="Syst. Appl. Microbiol.">
        <title>Nitrincola nitratireducens sp. nov. isolated from a haloalkaline crater lake.</title>
        <authorList>
            <person name="Singh A."/>
            <person name="Vaidya B."/>
            <person name="Tanuku N.R."/>
            <person name="Pinnaka A.K."/>
        </authorList>
    </citation>
    <scope>NUCLEOTIDE SEQUENCE [LARGE SCALE GENOMIC DNA]</scope>
    <source>
        <strain evidence="3 4">AK23</strain>
    </source>
</reference>
<dbReference type="CDD" id="cd01948">
    <property type="entry name" value="EAL"/>
    <property type="match status" value="1"/>
</dbReference>
<dbReference type="SMART" id="SM00052">
    <property type="entry name" value="EAL"/>
    <property type="match status" value="1"/>
</dbReference>
<dbReference type="GO" id="GO:0071111">
    <property type="term" value="F:cyclic-guanylate-specific phosphodiesterase activity"/>
    <property type="evidence" value="ECO:0007669"/>
    <property type="project" value="UniProtKB-EC"/>
</dbReference>
<dbReference type="InterPro" id="IPR000160">
    <property type="entry name" value="GGDEF_dom"/>
</dbReference>
<dbReference type="PANTHER" id="PTHR33121">
    <property type="entry name" value="CYCLIC DI-GMP PHOSPHODIESTERASE PDEF"/>
    <property type="match status" value="1"/>
</dbReference>